<dbReference type="STRING" id="1034943.BN59_00489"/>
<dbReference type="PANTHER" id="PTHR47514:SF2">
    <property type="entry name" value="TRANSKETOLASE"/>
    <property type="match status" value="1"/>
</dbReference>
<dbReference type="RefSeq" id="WP_043872804.1">
    <property type="nucleotide sequence ID" value="NZ_CCVW01000001.1"/>
</dbReference>
<organism evidence="2 3">
    <name type="scientific">Legionella massiliensis</name>
    <dbReference type="NCBI Taxonomy" id="1034943"/>
    <lineage>
        <taxon>Bacteria</taxon>
        <taxon>Pseudomonadati</taxon>
        <taxon>Pseudomonadota</taxon>
        <taxon>Gammaproteobacteria</taxon>
        <taxon>Legionellales</taxon>
        <taxon>Legionellaceae</taxon>
        <taxon>Legionella</taxon>
    </lineage>
</organism>
<dbReference type="Pfam" id="PF00456">
    <property type="entry name" value="Transketolase_N"/>
    <property type="match status" value="1"/>
</dbReference>
<dbReference type="CDD" id="cd02012">
    <property type="entry name" value="TPP_TK"/>
    <property type="match status" value="1"/>
</dbReference>
<dbReference type="Gene3D" id="3.40.50.970">
    <property type="match status" value="1"/>
</dbReference>
<evidence type="ECO:0000259" key="1">
    <source>
        <dbReference type="Pfam" id="PF00456"/>
    </source>
</evidence>
<gene>
    <name evidence="2" type="primary">tktA_1</name>
    <name evidence="2" type="ORF">BN59_00489</name>
</gene>
<evidence type="ECO:0000313" key="2">
    <source>
        <dbReference type="EMBL" id="CDZ76222.1"/>
    </source>
</evidence>
<name>A0A078KTD5_9GAMM</name>
<reference evidence="2 3" key="1">
    <citation type="submission" date="2014-06" db="EMBL/GenBank/DDBJ databases">
        <authorList>
            <person name="Urmite Genomes Urmite Genomes"/>
        </authorList>
    </citation>
    <scope>NUCLEOTIDE SEQUENCE [LARGE SCALE GENOMIC DNA]</scope>
</reference>
<dbReference type="InterPro" id="IPR029061">
    <property type="entry name" value="THDP-binding"/>
</dbReference>
<evidence type="ECO:0000313" key="3">
    <source>
        <dbReference type="Proteomes" id="UP000044071"/>
    </source>
</evidence>
<dbReference type="AlphaFoldDB" id="A0A078KTD5"/>
<dbReference type="eggNOG" id="COG3959">
    <property type="taxonomic scope" value="Bacteria"/>
</dbReference>
<proteinExistence type="predicted"/>
<dbReference type="EMBL" id="CCSB01000001">
    <property type="protein sequence ID" value="CDZ76222.1"/>
    <property type="molecule type" value="Genomic_DNA"/>
</dbReference>
<dbReference type="InterPro" id="IPR005474">
    <property type="entry name" value="Transketolase_N"/>
</dbReference>
<sequence length="271" mass="30358">MDIQKTKTLAKQIRKHSLQMVARSKSSHVGCCLSIADILAVLYEEILRYDTANPENSSRDRFILSKGHATAVLYATLAEKGFFPKDWLESYNFHGAKLLGHCTSHNVPGVELSTGSLGHGLSVGLGMAQALKIDKLDYKVYVLVGDGECNEGSIWEAALLARQLKLDNLCLIIDYNKIQSFGFVEEVIDLSNLAAKWSSFGWEVFDIDGHDHRELYKAFSSQNHEKKPKVIIANTIKGKGVSYMENKLEWHYKSPNPEQLQIAIEEVEAML</sequence>
<protein>
    <submittedName>
        <fullName evidence="2">Transketolase 1</fullName>
    </submittedName>
</protein>
<dbReference type="PANTHER" id="PTHR47514">
    <property type="entry name" value="TRANSKETOLASE N-TERMINAL SECTION-RELATED"/>
    <property type="match status" value="1"/>
</dbReference>
<dbReference type="SUPFAM" id="SSF52518">
    <property type="entry name" value="Thiamin diphosphate-binding fold (THDP-binding)"/>
    <property type="match status" value="1"/>
</dbReference>
<feature type="domain" description="Transketolase N-terminal" evidence="1">
    <location>
        <begin position="7"/>
        <end position="251"/>
    </location>
</feature>
<accession>A0A078KTD5</accession>
<dbReference type="OrthoDB" id="140919at2"/>
<keyword evidence="3" id="KW-1185">Reference proteome</keyword>
<dbReference type="Proteomes" id="UP000044071">
    <property type="component" value="Unassembled WGS sequence"/>
</dbReference>